<dbReference type="RefSeq" id="WP_330395755.1">
    <property type="nucleotide sequence ID" value="NZ_FUYN01000003.1"/>
</dbReference>
<dbReference type="PROSITE" id="PS50880">
    <property type="entry name" value="TOPRIM"/>
    <property type="match status" value="1"/>
</dbReference>
<keyword evidence="4" id="KW-0799">Topoisomerase</keyword>
<keyword evidence="14" id="KW-1185">Reference proteome</keyword>
<dbReference type="PRINTS" id="PR00417">
    <property type="entry name" value="PRTPISMRASEI"/>
</dbReference>
<dbReference type="SMART" id="SM00436">
    <property type="entry name" value="TOP1Bc"/>
    <property type="match status" value="1"/>
</dbReference>
<dbReference type="InterPro" id="IPR023405">
    <property type="entry name" value="Topo_IA_core_domain"/>
</dbReference>
<dbReference type="InterPro" id="IPR006171">
    <property type="entry name" value="TOPRIM_dom"/>
</dbReference>
<evidence type="ECO:0000256" key="9">
    <source>
        <dbReference type="ARBA" id="ARBA00032235"/>
    </source>
</evidence>
<name>A0A1T5BF44_9FIRM</name>
<proteinExistence type="inferred from homology"/>
<evidence type="ECO:0000259" key="12">
    <source>
        <dbReference type="PROSITE" id="PS52039"/>
    </source>
</evidence>
<evidence type="ECO:0000256" key="2">
    <source>
        <dbReference type="ARBA" id="ARBA00009446"/>
    </source>
</evidence>
<evidence type="ECO:0000313" key="14">
    <source>
        <dbReference type="Proteomes" id="UP000243406"/>
    </source>
</evidence>
<dbReference type="PANTHER" id="PTHR11390">
    <property type="entry name" value="PROKARYOTIC DNA TOPOISOMERASE"/>
    <property type="match status" value="1"/>
</dbReference>
<dbReference type="Gene3D" id="3.40.50.140">
    <property type="match status" value="1"/>
</dbReference>
<dbReference type="AlphaFoldDB" id="A0A1T5BF44"/>
<dbReference type="PROSITE" id="PS00396">
    <property type="entry name" value="TOPO_IA_1"/>
    <property type="match status" value="1"/>
</dbReference>
<dbReference type="CDD" id="cd03362">
    <property type="entry name" value="TOPRIM_TopoIA_TopoIII"/>
    <property type="match status" value="1"/>
</dbReference>
<keyword evidence="5" id="KW-0238">DNA-binding</keyword>
<dbReference type="PROSITE" id="PS52039">
    <property type="entry name" value="TOPO_IA_2"/>
    <property type="match status" value="1"/>
</dbReference>
<dbReference type="PANTHER" id="PTHR11390:SF21">
    <property type="entry name" value="DNA TOPOISOMERASE 3-ALPHA"/>
    <property type="match status" value="1"/>
</dbReference>
<dbReference type="CDD" id="cd00186">
    <property type="entry name" value="TOP1Ac"/>
    <property type="match status" value="1"/>
</dbReference>
<dbReference type="Gene3D" id="2.70.20.10">
    <property type="entry name" value="Topoisomerase I, domain 3"/>
    <property type="match status" value="1"/>
</dbReference>
<evidence type="ECO:0000259" key="11">
    <source>
        <dbReference type="PROSITE" id="PS50880"/>
    </source>
</evidence>
<dbReference type="EMBL" id="FUYN01000003">
    <property type="protein sequence ID" value="SKB45856.1"/>
    <property type="molecule type" value="Genomic_DNA"/>
</dbReference>
<comment type="catalytic activity">
    <reaction evidence="1">
        <text>ATP-independent breakage of single-stranded DNA, followed by passage and rejoining.</text>
        <dbReference type="EC" id="5.6.2.1"/>
    </reaction>
</comment>
<comment type="similarity">
    <text evidence="2">Belongs to the type IA topoisomerase family.</text>
</comment>
<evidence type="ECO:0000256" key="1">
    <source>
        <dbReference type="ARBA" id="ARBA00000213"/>
    </source>
</evidence>
<dbReference type="InterPro" id="IPR003602">
    <property type="entry name" value="Topo_IA_DNA-bd_dom"/>
</dbReference>
<dbReference type="InterPro" id="IPR023406">
    <property type="entry name" value="Topo_IA_AS"/>
</dbReference>
<dbReference type="InterPro" id="IPR000380">
    <property type="entry name" value="Topo_IA"/>
</dbReference>
<evidence type="ECO:0000256" key="7">
    <source>
        <dbReference type="ARBA" id="ARBA00030003"/>
    </source>
</evidence>
<evidence type="ECO:0000256" key="8">
    <source>
        <dbReference type="ARBA" id="ARBA00031985"/>
    </source>
</evidence>
<dbReference type="InterPro" id="IPR013497">
    <property type="entry name" value="Topo_IA_cen"/>
</dbReference>
<dbReference type="SMART" id="SM00437">
    <property type="entry name" value="TOP1Ac"/>
    <property type="match status" value="1"/>
</dbReference>
<evidence type="ECO:0000256" key="6">
    <source>
        <dbReference type="ARBA" id="ARBA00023235"/>
    </source>
</evidence>
<dbReference type="GO" id="GO:0006310">
    <property type="term" value="P:DNA recombination"/>
    <property type="evidence" value="ECO:0007669"/>
    <property type="project" value="TreeGrafter"/>
</dbReference>
<dbReference type="GO" id="GO:0006265">
    <property type="term" value="P:DNA topological change"/>
    <property type="evidence" value="ECO:0007669"/>
    <property type="project" value="InterPro"/>
</dbReference>
<keyword evidence="6 13" id="KW-0413">Isomerase</keyword>
<dbReference type="InterPro" id="IPR013824">
    <property type="entry name" value="Topo_IA_cen_sub1"/>
</dbReference>
<dbReference type="Proteomes" id="UP000243406">
    <property type="component" value="Unassembled WGS sequence"/>
</dbReference>
<dbReference type="InterPro" id="IPR013825">
    <property type="entry name" value="Topo_IA_cen_sub2"/>
</dbReference>
<dbReference type="InterPro" id="IPR003601">
    <property type="entry name" value="Topo_IA_2"/>
</dbReference>
<dbReference type="SUPFAM" id="SSF56712">
    <property type="entry name" value="Prokaryotic type I DNA topoisomerase"/>
    <property type="match status" value="1"/>
</dbReference>
<feature type="domain" description="Topo IA-type catalytic" evidence="12">
    <location>
        <begin position="157"/>
        <end position="641"/>
    </location>
</feature>
<evidence type="ECO:0000256" key="5">
    <source>
        <dbReference type="ARBA" id="ARBA00023125"/>
    </source>
</evidence>
<evidence type="ECO:0000313" key="13">
    <source>
        <dbReference type="EMBL" id="SKB45856.1"/>
    </source>
</evidence>
<evidence type="ECO:0000256" key="3">
    <source>
        <dbReference type="ARBA" id="ARBA00012891"/>
    </source>
</evidence>
<dbReference type="SMART" id="SM00493">
    <property type="entry name" value="TOPRIM"/>
    <property type="match status" value="1"/>
</dbReference>
<dbReference type="InterPro" id="IPR034144">
    <property type="entry name" value="TOPRIM_TopoIII"/>
</dbReference>
<dbReference type="Pfam" id="PF01751">
    <property type="entry name" value="Toprim"/>
    <property type="match status" value="1"/>
</dbReference>
<dbReference type="Pfam" id="PF01131">
    <property type="entry name" value="Topoisom_bac"/>
    <property type="match status" value="1"/>
</dbReference>
<dbReference type="Gene3D" id="1.10.460.10">
    <property type="entry name" value="Topoisomerase I, domain 2"/>
    <property type="match status" value="1"/>
</dbReference>
<reference evidence="14" key="1">
    <citation type="submission" date="2017-02" db="EMBL/GenBank/DDBJ databases">
        <authorList>
            <person name="Varghese N."/>
            <person name="Submissions S."/>
        </authorList>
    </citation>
    <scope>NUCLEOTIDE SEQUENCE [LARGE SCALE GENOMIC DNA]</scope>
    <source>
        <strain evidence="14">ATCC 35199</strain>
    </source>
</reference>
<dbReference type="GO" id="GO:0003677">
    <property type="term" value="F:DNA binding"/>
    <property type="evidence" value="ECO:0007669"/>
    <property type="project" value="UniProtKB-KW"/>
</dbReference>
<feature type="domain" description="Toprim" evidence="11">
    <location>
        <begin position="5"/>
        <end position="140"/>
    </location>
</feature>
<sequence>MTISKSLFIAEKPSVALEFAKTLGIKGNKRDGYIESSGAIVTWCIGHLVTMSYPEKYDIKYKAWRLHDLPFLPEGYKYEIIANVQKQFDIIKEQMNRDDVTTIYVCTDSGREGEYIYRLVDMMVDAKSKEKKRVWIDSQTEDEIKKGVKNAKPLEAYDNLADSAFLRAKEDYLMGINFSRLLTLCYGRTLAKKLEKDHIVIAVGRVMTCVLGMIVNREREIRDFVKLPYYKVQALFEFEGFIDYDAEWKAVEGSRYYLSNQIYKEVGFTNKALAETFVNELKTSNEKPVIEDVKKKKETKNPPLLYNLAELQNELSKKLKQSPDQTLKIAQNLYEKKLITYPRTDARVLSTAVCKEILSNLKGLTQLDKVASLDEKDKMLPEYALEVINSNKHKGLEKTKYVNDKAITDHYAIIPTGQGLSTYNKLPGIEKEVYILIVRRFLAIFFPPAIYNQLSITTKLGDERFFSTSKVCTSDGFQVILNDEKKEDDSKQDKAEILKKLKKGQTVLVKELDIKESETTPPKRYNSGSIILAMENAGKLIEDDELREQIKGSGIGTSATRAEILSKLEKIDYISLNKKTQILAPTTLGESIYDVVDGSIPSLLRPELTASWEKGLSMIASGDIKNDEYMKKLESYIQKNTSRVLTLTKNTNVKNQAYDIDKTPLGSCPLCKDGKIKENSKAYFCTNWKQSCNFTLWKNSLPELKEDISRDLVKELLASDKNSIKIHTSENKDVHIKFKESGNGELEITKSH</sequence>
<organism evidence="13 14">
    <name type="scientific">Acetoanaerobium noterae</name>
    <dbReference type="NCBI Taxonomy" id="745369"/>
    <lineage>
        <taxon>Bacteria</taxon>
        <taxon>Bacillati</taxon>
        <taxon>Bacillota</taxon>
        <taxon>Clostridia</taxon>
        <taxon>Peptostreptococcales</taxon>
        <taxon>Filifactoraceae</taxon>
        <taxon>Acetoanaerobium</taxon>
    </lineage>
</organism>
<dbReference type="GO" id="GO:0003917">
    <property type="term" value="F:DNA topoisomerase type I (single strand cut, ATP-independent) activity"/>
    <property type="evidence" value="ECO:0007669"/>
    <property type="project" value="UniProtKB-EC"/>
</dbReference>
<dbReference type="GO" id="GO:0006281">
    <property type="term" value="P:DNA repair"/>
    <property type="evidence" value="ECO:0007669"/>
    <property type="project" value="TreeGrafter"/>
</dbReference>
<evidence type="ECO:0000256" key="10">
    <source>
        <dbReference type="ARBA" id="ARBA00032877"/>
    </source>
</evidence>
<evidence type="ECO:0000256" key="4">
    <source>
        <dbReference type="ARBA" id="ARBA00023029"/>
    </source>
</evidence>
<dbReference type="Gene3D" id="1.10.290.10">
    <property type="entry name" value="Topoisomerase I, domain 4"/>
    <property type="match status" value="1"/>
</dbReference>
<dbReference type="EC" id="5.6.2.1" evidence="3"/>
<dbReference type="GO" id="GO:0043597">
    <property type="term" value="C:cytoplasmic replication fork"/>
    <property type="evidence" value="ECO:0007669"/>
    <property type="project" value="TreeGrafter"/>
</dbReference>
<dbReference type="InterPro" id="IPR013826">
    <property type="entry name" value="Topo_IA_cen_sub3"/>
</dbReference>
<accession>A0A1T5BF44</accession>
<gene>
    <name evidence="13" type="ORF">SAMN02745120_1581</name>
</gene>
<protein>
    <recommendedName>
        <fullName evidence="3">DNA topoisomerase</fullName>
        <ecNumber evidence="3">5.6.2.1</ecNumber>
    </recommendedName>
    <alternativeName>
        <fullName evidence="10">Omega-protein</fullName>
    </alternativeName>
    <alternativeName>
        <fullName evidence="9">Relaxing enzyme</fullName>
    </alternativeName>
    <alternativeName>
        <fullName evidence="7">Swivelase</fullName>
    </alternativeName>
    <alternativeName>
        <fullName evidence="8">Untwisting enzyme</fullName>
    </alternativeName>
</protein>